<dbReference type="GeneID" id="66115242"/>
<dbReference type="PANTHER" id="PTHR13228">
    <property type="entry name" value="CONSERVED OLIGOMERIC GOLGI COMPLEX COMPONENT 5"/>
    <property type="match status" value="1"/>
</dbReference>
<proteinExistence type="predicted"/>
<feature type="domain" description="Conserved oligomeric Golgi complex subunit 5 helical" evidence="6">
    <location>
        <begin position="163"/>
        <end position="341"/>
    </location>
</feature>
<dbReference type="RefSeq" id="XP_043048017.1">
    <property type="nucleotide sequence ID" value="XM_043192649.1"/>
</dbReference>
<dbReference type="PANTHER" id="PTHR13228:SF3">
    <property type="entry name" value="CONSERVED OLIGOMERIC GOLGI COMPLEX SUBUNIT 5"/>
    <property type="match status" value="1"/>
</dbReference>
<dbReference type="GO" id="GO:0017119">
    <property type="term" value="C:Golgi transport complex"/>
    <property type="evidence" value="ECO:0007669"/>
    <property type="project" value="InterPro"/>
</dbReference>
<gene>
    <name evidence="7" type="ORF">KQ657_001868</name>
</gene>
<dbReference type="Pfam" id="PF20649">
    <property type="entry name" value="COG5_C"/>
    <property type="match status" value="1"/>
</dbReference>
<dbReference type="EMBL" id="JAHMUF010000018">
    <property type="protein sequence ID" value="KAG7192467.1"/>
    <property type="molecule type" value="Genomic_DNA"/>
</dbReference>
<keyword evidence="3" id="KW-0333">Golgi apparatus</keyword>
<dbReference type="InterPro" id="IPR049176">
    <property type="entry name" value="COG5_N"/>
</dbReference>
<keyword evidence="8" id="KW-1185">Reference proteome</keyword>
<name>A0A9P7V784_9ASCO</name>
<organism evidence="7 8">
    <name type="scientific">Scheffersomyces spartinae</name>
    <dbReference type="NCBI Taxonomy" id="45513"/>
    <lineage>
        <taxon>Eukaryota</taxon>
        <taxon>Fungi</taxon>
        <taxon>Dikarya</taxon>
        <taxon>Ascomycota</taxon>
        <taxon>Saccharomycotina</taxon>
        <taxon>Pichiomycetes</taxon>
        <taxon>Debaryomycetaceae</taxon>
        <taxon>Scheffersomyces</taxon>
    </lineage>
</organism>
<accession>A0A9P7V784</accession>
<keyword evidence="4" id="KW-0472">Membrane</keyword>
<evidence type="ECO:0000313" key="8">
    <source>
        <dbReference type="Proteomes" id="UP000790833"/>
    </source>
</evidence>
<comment type="caution">
    <text evidence="7">The sequence shown here is derived from an EMBL/GenBank/DDBJ whole genome shotgun (WGS) entry which is preliminary data.</text>
</comment>
<evidence type="ECO:0000256" key="1">
    <source>
        <dbReference type="ARBA" id="ARBA00004395"/>
    </source>
</evidence>
<evidence type="ECO:0000256" key="4">
    <source>
        <dbReference type="ARBA" id="ARBA00023136"/>
    </source>
</evidence>
<evidence type="ECO:0000259" key="6">
    <source>
        <dbReference type="Pfam" id="PF20649"/>
    </source>
</evidence>
<dbReference type="GO" id="GO:0000139">
    <property type="term" value="C:Golgi membrane"/>
    <property type="evidence" value="ECO:0007669"/>
    <property type="project" value="UniProtKB-SubCell"/>
</dbReference>
<feature type="domain" description="Conserved oligomeric Golgi complex subunit 5 N-terminal" evidence="5">
    <location>
        <begin position="5"/>
        <end position="130"/>
    </location>
</feature>
<evidence type="ECO:0000256" key="2">
    <source>
        <dbReference type="ARBA" id="ARBA00020974"/>
    </source>
</evidence>
<dbReference type="AlphaFoldDB" id="A0A9P7V784"/>
<sequence length="358" mass="41093">MFKPFDPIALGNSFLLSTNDEDTTELDISTTVKKLEFDLQECEKRIGKVSTKNSEVLLDNFDRVADVQDLMETQLSPSLQRVNQSIARVEDQIIQPYNDSVKLNTALKNLHQTLDLLRNSRFVVSLVQQLQKFDIGDDIDYIKYLKIYQYLHRIYQDPSSSSLLSVKLVRDYYPIFTSKYADMKSKLITLISHEGNTKVYVVALYNVLDDGSDNQEFYKQVDTLLINKNIQQNLNRLTKSLTTPRTFGMVVQEVNKNATGFISNLKLTLANCQVVKDGDSTTLLDLCVKYFNATDFESLYWTRLTVRFKKNIDSTVSRGGPIAKNLKVYRENLNKAVDDTFSNDQVNSMFSEAIMRIR</sequence>
<reference evidence="7" key="1">
    <citation type="submission" date="2021-03" db="EMBL/GenBank/DDBJ databases">
        <authorList>
            <person name="Palmer J.M."/>
        </authorList>
    </citation>
    <scope>NUCLEOTIDE SEQUENCE</scope>
    <source>
        <strain evidence="7">ARV_011</strain>
    </source>
</reference>
<dbReference type="Pfam" id="PF10392">
    <property type="entry name" value="COG5_N"/>
    <property type="match status" value="1"/>
</dbReference>
<protein>
    <recommendedName>
        <fullName evidence="2">Conserved oligomeric Golgi complex subunit 5</fullName>
    </recommendedName>
</protein>
<dbReference type="InterPro" id="IPR019465">
    <property type="entry name" value="Cog5"/>
</dbReference>
<dbReference type="InterPro" id="IPR048485">
    <property type="entry name" value="COG5_helical"/>
</dbReference>
<evidence type="ECO:0000256" key="3">
    <source>
        <dbReference type="ARBA" id="ARBA00023034"/>
    </source>
</evidence>
<dbReference type="GO" id="GO:0006891">
    <property type="term" value="P:intra-Golgi vesicle-mediated transport"/>
    <property type="evidence" value="ECO:0007669"/>
    <property type="project" value="InterPro"/>
</dbReference>
<dbReference type="OrthoDB" id="18786at2759"/>
<evidence type="ECO:0000313" key="7">
    <source>
        <dbReference type="EMBL" id="KAG7192467.1"/>
    </source>
</evidence>
<dbReference type="Proteomes" id="UP000790833">
    <property type="component" value="Unassembled WGS sequence"/>
</dbReference>
<evidence type="ECO:0000259" key="5">
    <source>
        <dbReference type="Pfam" id="PF10392"/>
    </source>
</evidence>
<comment type="subcellular location">
    <subcellularLocation>
        <location evidence="1">Golgi apparatus membrane</location>
        <topology evidence="1">Peripheral membrane protein</topology>
    </subcellularLocation>
</comment>